<dbReference type="InterPro" id="IPR006059">
    <property type="entry name" value="SBP"/>
</dbReference>
<protein>
    <recommendedName>
        <fullName evidence="4">Sugar ABC transporter substrate-binding protein</fullName>
    </recommendedName>
</protein>
<dbReference type="Pfam" id="PF13416">
    <property type="entry name" value="SBP_bac_8"/>
    <property type="match status" value="1"/>
</dbReference>
<dbReference type="EMBL" id="PFBI01000006">
    <property type="protein sequence ID" value="PIR84412.1"/>
    <property type="molecule type" value="Genomic_DNA"/>
</dbReference>
<dbReference type="Proteomes" id="UP000229344">
    <property type="component" value="Unassembled WGS sequence"/>
</dbReference>
<organism evidence="2 3">
    <name type="scientific">Candidatus Kaiserbacteria bacterium CG10_big_fil_rev_8_21_14_0_10_47_16</name>
    <dbReference type="NCBI Taxonomy" id="1974608"/>
    <lineage>
        <taxon>Bacteria</taxon>
        <taxon>Candidatus Kaiseribacteriota</taxon>
    </lineage>
</organism>
<dbReference type="AlphaFoldDB" id="A0A2H0UDD8"/>
<reference evidence="3" key="1">
    <citation type="submission" date="2017-09" db="EMBL/GenBank/DDBJ databases">
        <title>Depth-based differentiation of microbial function through sediment-hosted aquifers and enrichment of novel symbionts in the deep terrestrial subsurface.</title>
        <authorList>
            <person name="Probst A.J."/>
            <person name="Ladd B."/>
            <person name="Jarett J.K."/>
            <person name="Geller-Mcgrath D.E."/>
            <person name="Sieber C.M.K."/>
            <person name="Emerson J.B."/>
            <person name="Anantharaman K."/>
            <person name="Thomas B.C."/>
            <person name="Malmstrom R."/>
            <person name="Stieglmeier M."/>
            <person name="Klingl A."/>
            <person name="Woyke T."/>
            <person name="Ryan C.M."/>
            <person name="Banfield J.F."/>
        </authorList>
    </citation>
    <scope>NUCLEOTIDE SEQUENCE [LARGE SCALE GENOMIC DNA]</scope>
</reference>
<feature type="transmembrane region" description="Helical" evidence="1">
    <location>
        <begin position="7"/>
        <end position="29"/>
    </location>
</feature>
<evidence type="ECO:0000313" key="3">
    <source>
        <dbReference type="Proteomes" id="UP000229344"/>
    </source>
</evidence>
<dbReference type="PANTHER" id="PTHR43649">
    <property type="entry name" value="ARABINOSE-BINDING PROTEIN-RELATED"/>
    <property type="match status" value="1"/>
</dbReference>
<dbReference type="PANTHER" id="PTHR43649:SF12">
    <property type="entry name" value="DIACETYLCHITOBIOSE BINDING PROTEIN DASA"/>
    <property type="match status" value="1"/>
</dbReference>
<dbReference type="SUPFAM" id="SSF53850">
    <property type="entry name" value="Periplasmic binding protein-like II"/>
    <property type="match status" value="1"/>
</dbReference>
<keyword evidence="1" id="KW-0812">Transmembrane</keyword>
<evidence type="ECO:0000256" key="1">
    <source>
        <dbReference type="SAM" id="Phobius"/>
    </source>
</evidence>
<evidence type="ECO:0000313" key="2">
    <source>
        <dbReference type="EMBL" id="PIR84412.1"/>
    </source>
</evidence>
<accession>A0A2H0UDD8</accession>
<evidence type="ECO:0008006" key="4">
    <source>
        <dbReference type="Google" id="ProtNLM"/>
    </source>
</evidence>
<proteinExistence type="predicted"/>
<name>A0A2H0UDD8_9BACT</name>
<dbReference type="InterPro" id="IPR050490">
    <property type="entry name" value="Bact_solute-bd_prot1"/>
</dbReference>
<comment type="caution">
    <text evidence="2">The sequence shown here is derived from an EMBL/GenBank/DDBJ whole genome shotgun (WGS) entry which is preliminary data.</text>
</comment>
<dbReference type="Gene3D" id="3.40.190.10">
    <property type="entry name" value="Periplasmic binding protein-like II"/>
    <property type="match status" value="1"/>
</dbReference>
<gene>
    <name evidence="2" type="ORF">COU16_02415</name>
</gene>
<keyword evidence="1" id="KW-1133">Transmembrane helix</keyword>
<keyword evidence="1" id="KW-0472">Membrane</keyword>
<sequence length="434" mass="47029">MTSIRPFQIILLGGFGFLAIVALIFFITFRGSSSSTSQLYGESVEVWGTFSASAFSVVLDEISRGDSAFQAVHYIQKNKDTFDYELLNAIAAGRSPDLVVLSSEDLLTYQNRLSKISFTTIPERTFRDSYIDGADIFLLNDGVYGIPFAVDPLVMYWNRDLLAKNGIAQPPATWEELVNVTTPAVTKVAANREIIQSAVGLGEYSNIRNAKSILSMLFMQAGTDIVSTGAQGIEITLGKSANNNIPPGQAALSFYTQFSQSSGTTYSWNRSLREDRQAFLSEDLALYFGKGSEYKELQSANPNLNFDIAQVPQGAGANVVRDFGTFYAFAIPSAAANPQGGFAAAQVLASQPNALMLTEALNLAPVVRAEIALGTGSAYRQVLYRAALTAHAWLDPSALGSENVFKTMIEDVTSGRKRVSESITDAVGRLQQLF</sequence>